<dbReference type="PANTHER" id="PTHR14969">
    <property type="entry name" value="SPHINGOSINE-1-PHOSPHATE PHOSPHOHYDROLASE"/>
    <property type="match status" value="1"/>
</dbReference>
<evidence type="ECO:0000313" key="3">
    <source>
        <dbReference type="EMBL" id="SFP90707.1"/>
    </source>
</evidence>
<dbReference type="Gene3D" id="1.20.144.10">
    <property type="entry name" value="Phosphatidic acid phosphatase type 2/haloperoxidase"/>
    <property type="match status" value="1"/>
</dbReference>
<protein>
    <submittedName>
        <fullName evidence="3">Undecaprenyl-diphosphatase</fullName>
    </submittedName>
</protein>
<dbReference type="STRING" id="1465490.SAMN05444277_10390"/>
<evidence type="ECO:0000313" key="4">
    <source>
        <dbReference type="Proteomes" id="UP000199031"/>
    </source>
</evidence>
<sequence length="200" mass="23441">MWQTIHNWDIQLFYKINTVWTNSFLDNNFPWWRDATTWYPLYLFLLVFIFINFGWRAWTWVLFIIINVTLTDQFSSSVIKQWAMRLRPCRDPDMIEYVRMLLNHCSGGNSFPSSHATNHFGAAVFIFCTLRKYCGNWIYLFFFWAATISYGQVYVGVHYPTDILAGAIIGSIIGYCVALIYNKKVGLPPLKSPEAFVNNL</sequence>
<accession>A0A1I5U6Z7</accession>
<keyword evidence="4" id="KW-1185">Reference proteome</keyword>
<dbReference type="AlphaFoldDB" id="A0A1I5U6Z7"/>
<dbReference type="SUPFAM" id="SSF48317">
    <property type="entry name" value="Acid phosphatase/Vanadium-dependent haloperoxidase"/>
    <property type="match status" value="1"/>
</dbReference>
<reference evidence="3 4" key="1">
    <citation type="submission" date="2016-10" db="EMBL/GenBank/DDBJ databases">
        <authorList>
            <person name="de Groot N.N."/>
        </authorList>
    </citation>
    <scope>NUCLEOTIDE SEQUENCE [LARGE SCALE GENOMIC DNA]</scope>
    <source>
        <strain evidence="3 4">DSM 28286</strain>
    </source>
</reference>
<feature type="domain" description="Phosphatidic acid phosphatase type 2/haloperoxidase" evidence="2">
    <location>
        <begin position="61"/>
        <end position="178"/>
    </location>
</feature>
<dbReference type="Proteomes" id="UP000199031">
    <property type="component" value="Unassembled WGS sequence"/>
</dbReference>
<evidence type="ECO:0000256" key="1">
    <source>
        <dbReference type="SAM" id="Phobius"/>
    </source>
</evidence>
<dbReference type="EMBL" id="FOXQ01000003">
    <property type="protein sequence ID" value="SFP90707.1"/>
    <property type="molecule type" value="Genomic_DNA"/>
</dbReference>
<keyword evidence="1" id="KW-0472">Membrane</keyword>
<gene>
    <name evidence="3" type="ORF">SAMN05444277_10390</name>
</gene>
<feature type="transmembrane region" description="Helical" evidence="1">
    <location>
        <begin position="41"/>
        <end position="70"/>
    </location>
</feature>
<feature type="transmembrane region" description="Helical" evidence="1">
    <location>
        <begin position="137"/>
        <end position="157"/>
    </location>
</feature>
<evidence type="ECO:0000259" key="2">
    <source>
        <dbReference type="SMART" id="SM00014"/>
    </source>
</evidence>
<dbReference type="RefSeq" id="WP_090656492.1">
    <property type="nucleotide sequence ID" value="NZ_FOXQ01000003.1"/>
</dbReference>
<dbReference type="PANTHER" id="PTHR14969:SF13">
    <property type="entry name" value="AT30094P"/>
    <property type="match status" value="1"/>
</dbReference>
<dbReference type="SMART" id="SM00014">
    <property type="entry name" value="acidPPc"/>
    <property type="match status" value="1"/>
</dbReference>
<dbReference type="OrthoDB" id="9789113at2"/>
<keyword evidence="1" id="KW-1133">Transmembrane helix</keyword>
<organism evidence="3 4">
    <name type="scientific">Parafilimonas terrae</name>
    <dbReference type="NCBI Taxonomy" id="1465490"/>
    <lineage>
        <taxon>Bacteria</taxon>
        <taxon>Pseudomonadati</taxon>
        <taxon>Bacteroidota</taxon>
        <taxon>Chitinophagia</taxon>
        <taxon>Chitinophagales</taxon>
        <taxon>Chitinophagaceae</taxon>
        <taxon>Parafilimonas</taxon>
    </lineage>
</organism>
<dbReference type="Pfam" id="PF01569">
    <property type="entry name" value="PAP2"/>
    <property type="match status" value="1"/>
</dbReference>
<dbReference type="InterPro" id="IPR000326">
    <property type="entry name" value="PAP2/HPO"/>
</dbReference>
<dbReference type="InterPro" id="IPR036938">
    <property type="entry name" value="PAP2/HPO_sf"/>
</dbReference>
<proteinExistence type="predicted"/>
<keyword evidence="1" id="KW-0812">Transmembrane</keyword>
<feature type="transmembrane region" description="Helical" evidence="1">
    <location>
        <begin position="163"/>
        <end position="181"/>
    </location>
</feature>
<name>A0A1I5U6Z7_9BACT</name>